<feature type="compositionally biased region" description="Acidic residues" evidence="1">
    <location>
        <begin position="756"/>
        <end position="766"/>
    </location>
</feature>
<dbReference type="PANTHER" id="PTHR31138">
    <property type="entry name" value="CHROMOSOME 19, WHOLE GENOME SHOTGUN SEQUENCE"/>
    <property type="match status" value="1"/>
</dbReference>
<feature type="domain" description="HAM1-like N-terminal" evidence="2">
    <location>
        <begin position="41"/>
        <end position="141"/>
    </location>
</feature>
<organism evidence="3 4">
    <name type="scientific">Heliocybe sulcata</name>
    <dbReference type="NCBI Taxonomy" id="5364"/>
    <lineage>
        <taxon>Eukaryota</taxon>
        <taxon>Fungi</taxon>
        <taxon>Dikarya</taxon>
        <taxon>Basidiomycota</taxon>
        <taxon>Agaricomycotina</taxon>
        <taxon>Agaricomycetes</taxon>
        <taxon>Gloeophyllales</taxon>
        <taxon>Gloeophyllaceae</taxon>
        <taxon>Heliocybe</taxon>
    </lineage>
</organism>
<feature type="compositionally biased region" description="Basic and acidic residues" evidence="1">
    <location>
        <begin position="767"/>
        <end position="777"/>
    </location>
</feature>
<dbReference type="InterPro" id="IPR045967">
    <property type="entry name" value="HAM1-like_N"/>
</dbReference>
<feature type="domain" description="HAM1-like N-terminal" evidence="2">
    <location>
        <begin position="258"/>
        <end position="644"/>
    </location>
</feature>
<evidence type="ECO:0000259" key="2">
    <source>
        <dbReference type="Pfam" id="PF19343"/>
    </source>
</evidence>
<feature type="region of interest" description="Disordered" evidence="1">
    <location>
        <begin position="817"/>
        <end position="840"/>
    </location>
</feature>
<feature type="compositionally biased region" description="Basic and acidic residues" evidence="1">
    <location>
        <begin position="829"/>
        <end position="840"/>
    </location>
</feature>
<evidence type="ECO:0000313" key="3">
    <source>
        <dbReference type="EMBL" id="TFK46962.1"/>
    </source>
</evidence>
<dbReference type="OrthoDB" id="5407957at2759"/>
<dbReference type="Pfam" id="PF19343">
    <property type="entry name" value="HAM1_N"/>
    <property type="match status" value="2"/>
</dbReference>
<dbReference type="AlphaFoldDB" id="A0A5C3MNK8"/>
<name>A0A5C3MNK8_9AGAM</name>
<dbReference type="STRING" id="5364.A0A5C3MNK8"/>
<protein>
    <recommendedName>
        <fullName evidence="2">HAM1-like N-terminal domain-containing protein</fullName>
    </recommendedName>
</protein>
<evidence type="ECO:0000256" key="1">
    <source>
        <dbReference type="SAM" id="MobiDB-lite"/>
    </source>
</evidence>
<dbReference type="Proteomes" id="UP000305948">
    <property type="component" value="Unassembled WGS sequence"/>
</dbReference>
<accession>A0A5C3MNK8</accession>
<reference evidence="3 4" key="1">
    <citation type="journal article" date="2019" name="Nat. Ecol. Evol.">
        <title>Megaphylogeny resolves global patterns of mushroom evolution.</title>
        <authorList>
            <person name="Varga T."/>
            <person name="Krizsan K."/>
            <person name="Foldi C."/>
            <person name="Dima B."/>
            <person name="Sanchez-Garcia M."/>
            <person name="Sanchez-Ramirez S."/>
            <person name="Szollosi G.J."/>
            <person name="Szarkandi J.G."/>
            <person name="Papp V."/>
            <person name="Albert L."/>
            <person name="Andreopoulos W."/>
            <person name="Angelini C."/>
            <person name="Antonin V."/>
            <person name="Barry K.W."/>
            <person name="Bougher N.L."/>
            <person name="Buchanan P."/>
            <person name="Buyck B."/>
            <person name="Bense V."/>
            <person name="Catcheside P."/>
            <person name="Chovatia M."/>
            <person name="Cooper J."/>
            <person name="Damon W."/>
            <person name="Desjardin D."/>
            <person name="Finy P."/>
            <person name="Geml J."/>
            <person name="Haridas S."/>
            <person name="Hughes K."/>
            <person name="Justo A."/>
            <person name="Karasinski D."/>
            <person name="Kautmanova I."/>
            <person name="Kiss B."/>
            <person name="Kocsube S."/>
            <person name="Kotiranta H."/>
            <person name="LaButti K.M."/>
            <person name="Lechner B.E."/>
            <person name="Liimatainen K."/>
            <person name="Lipzen A."/>
            <person name="Lukacs Z."/>
            <person name="Mihaltcheva S."/>
            <person name="Morgado L.N."/>
            <person name="Niskanen T."/>
            <person name="Noordeloos M.E."/>
            <person name="Ohm R.A."/>
            <person name="Ortiz-Santana B."/>
            <person name="Ovrebo C."/>
            <person name="Racz N."/>
            <person name="Riley R."/>
            <person name="Savchenko A."/>
            <person name="Shiryaev A."/>
            <person name="Soop K."/>
            <person name="Spirin V."/>
            <person name="Szebenyi C."/>
            <person name="Tomsovsky M."/>
            <person name="Tulloss R.E."/>
            <person name="Uehling J."/>
            <person name="Grigoriev I.V."/>
            <person name="Vagvolgyi C."/>
            <person name="Papp T."/>
            <person name="Martin F.M."/>
            <person name="Miettinen O."/>
            <person name="Hibbett D.S."/>
            <person name="Nagy L.G."/>
        </authorList>
    </citation>
    <scope>NUCLEOTIDE SEQUENCE [LARGE SCALE GENOMIC DNA]</scope>
    <source>
        <strain evidence="3 4">OMC1185</strain>
    </source>
</reference>
<proteinExistence type="predicted"/>
<evidence type="ECO:0000313" key="4">
    <source>
        <dbReference type="Proteomes" id="UP000305948"/>
    </source>
</evidence>
<feature type="region of interest" description="Disordered" evidence="1">
    <location>
        <begin position="13"/>
        <end position="33"/>
    </location>
</feature>
<gene>
    <name evidence="3" type="ORF">OE88DRAFT_1739005</name>
</gene>
<dbReference type="PANTHER" id="PTHR31138:SF1">
    <property type="entry name" value="PDZ DOMAIN-CONTAINING PROTEIN"/>
    <property type="match status" value="1"/>
</dbReference>
<feature type="region of interest" description="Disordered" evidence="1">
    <location>
        <begin position="755"/>
        <end position="777"/>
    </location>
</feature>
<sequence>MGICSSCCRRRKDPEREPLLPTDSSDDALPPPQSSFEKLADVLAAINAGKLPSQAQIDKALKSALASDALQPNVVLRGYGPLSESGRRVIEDARDLISAVLRAGVEKNADNKLQDLLYHLEHIDASSVNADVAITVKDDSVLPEVENAGTPKPLLSQTPHLTPSVQALPSSSELTEDTQSLVRSLRHLARLLLTSSAFRLILSDTLHTAREMLADAAAEVGGVALRAGVTAGKVERVVRPEGVDIDTMADVVGQLQEDVEAVRKVAGERGEALEREGPGRVREVVISRVQQTVVALHKSPQYREAFQTIVFILTKYATKVNTAATTVSTASNGLGDHMPVTLTPVVWADAHVSAALSDLRELLERLASGHALEPVFQLIHRTISHLGDPANEELNAFFGRAGGWLDRALDDVAYAVSDEGTYALEGLYDRAQELLREEGNAVWARDLRALMEEVQQFVEAIKGDRATRQLVGAVDGLADDLARVARDAATSGRQWSAEVQRDVLGWLLPRVLKGLLGVIPTPRVEYKSRSFDVVLDAGHVELGVGKAALPDKIVVQNYSEVRLEAVEVDEAAFNASAQGSGVQSFARVRVGVEGVRMHVRGLGYHVRYKAGWGMGYEDQGVVSVDVGSQAGDGLAVEVEVETASDSWLVASGLGKGDGEEEALFRVVDVRVVVPGLRFRLDESKHWVVNKVVVQPLAGPVVRTVVQRVVEDKVREVLEKVAGVLGNVRREVGERGEGVGVEEYWGAVLGLVGVGAEESEEGEEDEAHEAREDEPLVETRTEPTLKGIVRTTVTQRDASSLYPPTPEETVLAVGVGPQVLDDPAGPYGESGREEQREVRESVRAAVRTSREAVEEMEEGLERAGEDVGRAGERVEVRRRVEGRRAGWQSRVFDL</sequence>
<keyword evidence="4" id="KW-1185">Reference proteome</keyword>
<dbReference type="EMBL" id="ML213526">
    <property type="protein sequence ID" value="TFK46962.1"/>
    <property type="molecule type" value="Genomic_DNA"/>
</dbReference>